<protein>
    <submittedName>
        <fullName evidence="2">Acyl-CoA N-acyltransferase</fullName>
    </submittedName>
</protein>
<dbReference type="EMBL" id="MU001641">
    <property type="protein sequence ID" value="KAF2479609.1"/>
    <property type="molecule type" value="Genomic_DNA"/>
</dbReference>
<evidence type="ECO:0000259" key="1">
    <source>
        <dbReference type="Pfam" id="PF13302"/>
    </source>
</evidence>
<keyword evidence="2" id="KW-0012">Acyltransferase</keyword>
<dbReference type="RefSeq" id="XP_033586179.1">
    <property type="nucleotide sequence ID" value="XM_033734701.1"/>
</dbReference>
<dbReference type="Pfam" id="PF13302">
    <property type="entry name" value="Acetyltransf_3"/>
    <property type="match status" value="1"/>
</dbReference>
<keyword evidence="3" id="KW-1185">Reference proteome</keyword>
<dbReference type="PANTHER" id="PTHR43441:SF2">
    <property type="entry name" value="FAMILY ACETYLTRANSFERASE, PUTATIVE (AFU_ORTHOLOGUE AFUA_7G00850)-RELATED"/>
    <property type="match status" value="1"/>
</dbReference>
<dbReference type="InterPro" id="IPR051908">
    <property type="entry name" value="Ribosomal_N-acetyltransferase"/>
</dbReference>
<evidence type="ECO:0000313" key="3">
    <source>
        <dbReference type="Proteomes" id="UP000799767"/>
    </source>
</evidence>
<dbReference type="Proteomes" id="UP000799767">
    <property type="component" value="Unassembled WGS sequence"/>
</dbReference>
<dbReference type="AlphaFoldDB" id="A0A6A6PHX3"/>
<proteinExistence type="predicted"/>
<dbReference type="InterPro" id="IPR016181">
    <property type="entry name" value="Acyl_CoA_acyltransferase"/>
</dbReference>
<dbReference type="Gene3D" id="3.40.630.30">
    <property type="match status" value="1"/>
</dbReference>
<dbReference type="GeneID" id="54475703"/>
<organism evidence="2 3">
    <name type="scientific">Neohortaea acidophila</name>
    <dbReference type="NCBI Taxonomy" id="245834"/>
    <lineage>
        <taxon>Eukaryota</taxon>
        <taxon>Fungi</taxon>
        <taxon>Dikarya</taxon>
        <taxon>Ascomycota</taxon>
        <taxon>Pezizomycotina</taxon>
        <taxon>Dothideomycetes</taxon>
        <taxon>Dothideomycetidae</taxon>
        <taxon>Mycosphaerellales</taxon>
        <taxon>Teratosphaeriaceae</taxon>
        <taxon>Neohortaea</taxon>
    </lineage>
</organism>
<dbReference type="OrthoDB" id="41238at2759"/>
<evidence type="ECO:0000313" key="2">
    <source>
        <dbReference type="EMBL" id="KAF2479609.1"/>
    </source>
</evidence>
<feature type="domain" description="N-acetyltransferase" evidence="1">
    <location>
        <begin position="7"/>
        <end position="158"/>
    </location>
</feature>
<dbReference type="PANTHER" id="PTHR43441">
    <property type="entry name" value="RIBOSOMAL-PROTEIN-SERINE ACETYLTRANSFERASE"/>
    <property type="match status" value="1"/>
</dbReference>
<dbReference type="GO" id="GO:0008999">
    <property type="term" value="F:protein-N-terminal-alanine acetyltransferase activity"/>
    <property type="evidence" value="ECO:0007669"/>
    <property type="project" value="TreeGrafter"/>
</dbReference>
<dbReference type="SUPFAM" id="SSF55729">
    <property type="entry name" value="Acyl-CoA N-acyltransferases (Nat)"/>
    <property type="match status" value="1"/>
</dbReference>
<dbReference type="GO" id="GO:1990189">
    <property type="term" value="F:protein N-terminal-serine acetyltransferase activity"/>
    <property type="evidence" value="ECO:0007669"/>
    <property type="project" value="TreeGrafter"/>
</dbReference>
<keyword evidence="2" id="KW-0808">Transferase</keyword>
<accession>A0A6A6PHX3</accession>
<sequence>MQGRYVRLEKLTEHHIPDLWKHYSVDDSTWKWAPGTTPSDEGGLAKYMSDAAKTCVMFAVLCKAGRLGPGSGDHAGERGRWEAMGVIVYLDINLKQRTLEAGVIFGPAIRRTVASKEAHYLMLRNVFSPDKGEAFRRCCWKTSSLNVQSRRTAERLGYVYEGTMRNHMIHAGRSRDTVLLSVIEEDWGSMKLAFERWLDEGNFGSDGGQRERLEDIRRGIVEGGEEV</sequence>
<gene>
    <name evidence="2" type="ORF">BDY17DRAFT_304278</name>
</gene>
<dbReference type="InterPro" id="IPR000182">
    <property type="entry name" value="GNAT_dom"/>
</dbReference>
<reference evidence="2" key="1">
    <citation type="journal article" date="2020" name="Stud. Mycol.">
        <title>101 Dothideomycetes genomes: a test case for predicting lifestyles and emergence of pathogens.</title>
        <authorList>
            <person name="Haridas S."/>
            <person name="Albert R."/>
            <person name="Binder M."/>
            <person name="Bloem J."/>
            <person name="Labutti K."/>
            <person name="Salamov A."/>
            <person name="Andreopoulos B."/>
            <person name="Baker S."/>
            <person name="Barry K."/>
            <person name="Bills G."/>
            <person name="Bluhm B."/>
            <person name="Cannon C."/>
            <person name="Castanera R."/>
            <person name="Culley D."/>
            <person name="Daum C."/>
            <person name="Ezra D."/>
            <person name="Gonzalez J."/>
            <person name="Henrissat B."/>
            <person name="Kuo A."/>
            <person name="Liang C."/>
            <person name="Lipzen A."/>
            <person name="Lutzoni F."/>
            <person name="Magnuson J."/>
            <person name="Mondo S."/>
            <person name="Nolan M."/>
            <person name="Ohm R."/>
            <person name="Pangilinan J."/>
            <person name="Park H.-J."/>
            <person name="Ramirez L."/>
            <person name="Alfaro M."/>
            <person name="Sun H."/>
            <person name="Tritt A."/>
            <person name="Yoshinaga Y."/>
            <person name="Zwiers L.-H."/>
            <person name="Turgeon B."/>
            <person name="Goodwin S."/>
            <person name="Spatafora J."/>
            <person name="Crous P."/>
            <person name="Grigoriev I."/>
        </authorList>
    </citation>
    <scope>NUCLEOTIDE SEQUENCE</scope>
    <source>
        <strain evidence="2">CBS 113389</strain>
    </source>
</reference>
<name>A0A6A6PHX3_9PEZI</name>